<reference evidence="5" key="1">
    <citation type="journal article" date="2019" name="Int. J. Syst. Evol. Microbiol.">
        <title>The Global Catalogue of Microorganisms (GCM) 10K type strain sequencing project: providing services to taxonomists for standard genome sequencing and annotation.</title>
        <authorList>
            <consortium name="The Broad Institute Genomics Platform"/>
            <consortium name="The Broad Institute Genome Sequencing Center for Infectious Disease"/>
            <person name="Wu L."/>
            <person name="Ma J."/>
        </authorList>
    </citation>
    <scope>NUCLEOTIDE SEQUENCE [LARGE SCALE GENOMIC DNA]</scope>
    <source>
        <strain evidence="5">CGMCC 4.7677</strain>
    </source>
</reference>
<proteinExistence type="predicted"/>
<dbReference type="Proteomes" id="UP000605897">
    <property type="component" value="Unassembled WGS sequence"/>
</dbReference>
<feature type="region of interest" description="Disordered" evidence="2">
    <location>
        <begin position="291"/>
        <end position="317"/>
    </location>
</feature>
<comment type="caution">
    <text evidence="4">The sequence shown here is derived from an EMBL/GenBank/DDBJ whole genome shotgun (WGS) entry which is preliminary data.</text>
</comment>
<evidence type="ECO:0000256" key="2">
    <source>
        <dbReference type="SAM" id="MobiDB-lite"/>
    </source>
</evidence>
<dbReference type="SUPFAM" id="SSF53474">
    <property type="entry name" value="alpha/beta-Hydrolases"/>
    <property type="match status" value="1"/>
</dbReference>
<dbReference type="Gene3D" id="3.40.50.1820">
    <property type="entry name" value="alpha/beta hydrolase"/>
    <property type="match status" value="1"/>
</dbReference>
<evidence type="ECO:0000313" key="4">
    <source>
        <dbReference type="EMBL" id="GHE83917.1"/>
    </source>
</evidence>
<dbReference type="InterPro" id="IPR050266">
    <property type="entry name" value="AB_hydrolase_sf"/>
</dbReference>
<dbReference type="Pfam" id="PF12697">
    <property type="entry name" value="Abhydrolase_6"/>
    <property type="match status" value="1"/>
</dbReference>
<dbReference type="PANTHER" id="PTHR43798:SF31">
    <property type="entry name" value="AB HYDROLASE SUPERFAMILY PROTEIN YCLE"/>
    <property type="match status" value="1"/>
</dbReference>
<dbReference type="PRINTS" id="PR00111">
    <property type="entry name" value="ABHYDROLASE"/>
</dbReference>
<dbReference type="InterPro" id="IPR000073">
    <property type="entry name" value="AB_hydrolase_1"/>
</dbReference>
<organism evidence="4 5">
    <name type="scientific">Amycolatopsis deserti</name>
    <dbReference type="NCBI Taxonomy" id="185696"/>
    <lineage>
        <taxon>Bacteria</taxon>
        <taxon>Bacillati</taxon>
        <taxon>Actinomycetota</taxon>
        <taxon>Actinomycetes</taxon>
        <taxon>Pseudonocardiales</taxon>
        <taxon>Pseudonocardiaceae</taxon>
        <taxon>Amycolatopsis</taxon>
    </lineage>
</organism>
<evidence type="ECO:0000313" key="5">
    <source>
        <dbReference type="Proteomes" id="UP000605897"/>
    </source>
</evidence>
<keyword evidence="1 4" id="KW-0378">Hydrolase</keyword>
<protein>
    <submittedName>
        <fullName evidence="4">Alpha/beta hydrolase</fullName>
    </submittedName>
</protein>
<feature type="domain" description="AB hydrolase-1" evidence="3">
    <location>
        <begin position="36"/>
        <end position="276"/>
    </location>
</feature>
<accession>A0ABQ3IJM5</accession>
<dbReference type="EMBL" id="BNAU01000001">
    <property type="protein sequence ID" value="GHE83917.1"/>
    <property type="molecule type" value="Genomic_DNA"/>
</dbReference>
<name>A0ABQ3IJM5_9PSEU</name>
<dbReference type="GO" id="GO:0016787">
    <property type="term" value="F:hydrolase activity"/>
    <property type="evidence" value="ECO:0007669"/>
    <property type="project" value="UniProtKB-KW"/>
</dbReference>
<dbReference type="InterPro" id="IPR029058">
    <property type="entry name" value="AB_hydrolase_fold"/>
</dbReference>
<evidence type="ECO:0000256" key="1">
    <source>
        <dbReference type="ARBA" id="ARBA00022801"/>
    </source>
</evidence>
<sequence length="317" mass="34545">MDAAELAGEAMSAGLFAETSDGVRLHVTDTGSGVPVLFLHEYAGDHRSWSRQVADLQDDHRCITYAARGYPPSDVPADPSAYSWQRAVGDALTVLDALEVDTAHVVGLSMGGYTALQLGLRHPDRVRSIMAVSVGSGSDPATRPAYLAETQIVADQLRTRGAGFVGRKFAEGPSRVQLQYHNEPAWHEFVEQFAEHSAEGLALTILEVQGRRPSLHDLADEFRKFPVPLLVVTGDEDEACLSTGLMLKRTAPACGLHVLPNSGHVPNLENPRQFNDIVRRFVRSVETGAWPERDPRSRFTSQFGLDQPRSGEPVAAE</sequence>
<keyword evidence="5" id="KW-1185">Reference proteome</keyword>
<dbReference type="PANTHER" id="PTHR43798">
    <property type="entry name" value="MONOACYLGLYCEROL LIPASE"/>
    <property type="match status" value="1"/>
</dbReference>
<evidence type="ECO:0000259" key="3">
    <source>
        <dbReference type="Pfam" id="PF12697"/>
    </source>
</evidence>
<gene>
    <name evidence="4" type="ORF">GCM10017786_13990</name>
</gene>